<evidence type="ECO:0000313" key="6">
    <source>
        <dbReference type="EMBL" id="CAG7717047.1"/>
    </source>
</evidence>
<comment type="similarity">
    <text evidence="1">Belongs to the type-B carboxylesterase/lipase family.</text>
</comment>
<feature type="non-terminal residue" evidence="6">
    <location>
        <position position="1"/>
    </location>
</feature>
<evidence type="ECO:0000256" key="4">
    <source>
        <dbReference type="ARBA" id="ARBA00023180"/>
    </source>
</evidence>
<dbReference type="AlphaFoldDB" id="A0A8J2NSK9"/>
<evidence type="ECO:0000256" key="1">
    <source>
        <dbReference type="ARBA" id="ARBA00005964"/>
    </source>
</evidence>
<evidence type="ECO:0000256" key="3">
    <source>
        <dbReference type="ARBA" id="ARBA00022801"/>
    </source>
</evidence>
<name>A0A8J2NSK9_9HEXA</name>
<comment type="caution">
    <text evidence="6">The sequence shown here is derived from an EMBL/GenBank/DDBJ whole genome shotgun (WGS) entry which is preliminary data.</text>
</comment>
<dbReference type="InterPro" id="IPR002018">
    <property type="entry name" value="CarbesteraseB"/>
</dbReference>
<gene>
    <name evidence="6" type="ORF">AFUS01_LOCUS6523</name>
</gene>
<keyword evidence="3" id="KW-0378">Hydrolase</keyword>
<keyword evidence="2" id="KW-0719">Serine esterase</keyword>
<dbReference type="Proteomes" id="UP000708208">
    <property type="component" value="Unassembled WGS sequence"/>
</dbReference>
<dbReference type="PANTHER" id="PTHR43918:SF4">
    <property type="entry name" value="CARBOXYLIC ESTER HYDROLASE"/>
    <property type="match status" value="1"/>
</dbReference>
<proteinExistence type="inferred from homology"/>
<accession>A0A8J2NSK9</accession>
<dbReference type="EMBL" id="CAJVCH010042979">
    <property type="protein sequence ID" value="CAG7717047.1"/>
    <property type="molecule type" value="Genomic_DNA"/>
</dbReference>
<protein>
    <recommendedName>
        <fullName evidence="5">Carboxylesterase type B domain-containing protein</fullName>
    </recommendedName>
</protein>
<evidence type="ECO:0000259" key="5">
    <source>
        <dbReference type="Pfam" id="PF00135"/>
    </source>
</evidence>
<keyword evidence="7" id="KW-1185">Reference proteome</keyword>
<dbReference type="PANTHER" id="PTHR43918">
    <property type="entry name" value="ACETYLCHOLINESTERASE"/>
    <property type="match status" value="1"/>
</dbReference>
<dbReference type="InterPro" id="IPR050654">
    <property type="entry name" value="AChE-related_enzymes"/>
</dbReference>
<evidence type="ECO:0000313" key="7">
    <source>
        <dbReference type="Proteomes" id="UP000708208"/>
    </source>
</evidence>
<dbReference type="GO" id="GO:0052689">
    <property type="term" value="F:carboxylic ester hydrolase activity"/>
    <property type="evidence" value="ECO:0007669"/>
    <property type="project" value="UniProtKB-KW"/>
</dbReference>
<evidence type="ECO:0000256" key="2">
    <source>
        <dbReference type="ARBA" id="ARBA00022487"/>
    </source>
</evidence>
<reference evidence="6" key="1">
    <citation type="submission" date="2021-06" db="EMBL/GenBank/DDBJ databases">
        <authorList>
            <person name="Hodson N. C."/>
            <person name="Mongue J. A."/>
            <person name="Jaron S. K."/>
        </authorList>
    </citation>
    <scope>NUCLEOTIDE SEQUENCE</scope>
</reference>
<keyword evidence="4" id="KW-0325">Glycoprotein</keyword>
<feature type="domain" description="Carboxylesterase type B" evidence="5">
    <location>
        <begin position="3"/>
        <end position="54"/>
    </location>
</feature>
<sequence>DGREYYQWLGIPYAKPPVGELRFASPKAVKPWDTVRVTSSYGSWCAQTTVYSSMSMFRRLMMTSPSFYLS</sequence>
<dbReference type="Pfam" id="PF00135">
    <property type="entry name" value="COesterase"/>
    <property type="match status" value="1"/>
</dbReference>
<organism evidence="6 7">
    <name type="scientific">Allacma fusca</name>
    <dbReference type="NCBI Taxonomy" id="39272"/>
    <lineage>
        <taxon>Eukaryota</taxon>
        <taxon>Metazoa</taxon>
        <taxon>Ecdysozoa</taxon>
        <taxon>Arthropoda</taxon>
        <taxon>Hexapoda</taxon>
        <taxon>Collembola</taxon>
        <taxon>Symphypleona</taxon>
        <taxon>Sminthuridae</taxon>
        <taxon>Allacma</taxon>
    </lineage>
</organism>
<dbReference type="OrthoDB" id="6846267at2759"/>